<dbReference type="RefSeq" id="WP_285722339.1">
    <property type="nucleotide sequence ID" value="NZ_BSDD01000001.1"/>
</dbReference>
<dbReference type="Gene3D" id="3.90.10.10">
    <property type="entry name" value="Cytochrome C3"/>
    <property type="match status" value="1"/>
</dbReference>
<evidence type="ECO:0000313" key="3">
    <source>
        <dbReference type="EMBL" id="GLH68754.1"/>
    </source>
</evidence>
<name>A0ABQ5Q257_9BACT</name>
<reference evidence="3 4" key="1">
    <citation type="journal article" date="2023" name="Antonie Van Leeuwenhoek">
        <title>Mesoterricola silvestris gen. nov., sp. nov., Mesoterricola sediminis sp. nov., Geothrix oryzae sp. nov., Geothrix edaphica sp. nov., Geothrix rubra sp. nov., and Geothrix limicola sp. nov., six novel members of Acidobacteriota isolated from soils.</title>
        <authorList>
            <person name="Itoh H."/>
            <person name="Sugisawa Y."/>
            <person name="Mise K."/>
            <person name="Xu Z."/>
            <person name="Kuniyasu M."/>
            <person name="Ushijima N."/>
            <person name="Kawano K."/>
            <person name="Kobayashi E."/>
            <person name="Shiratori Y."/>
            <person name="Masuda Y."/>
            <person name="Senoo K."/>
        </authorList>
    </citation>
    <scope>NUCLEOTIDE SEQUENCE [LARGE SCALE GENOMIC DNA]</scope>
    <source>
        <strain evidence="3 4">Red803</strain>
    </source>
</reference>
<feature type="transmembrane region" description="Helical" evidence="2">
    <location>
        <begin position="703"/>
        <end position="723"/>
    </location>
</feature>
<dbReference type="InterPro" id="IPR036280">
    <property type="entry name" value="Multihaem_cyt_sf"/>
</dbReference>
<dbReference type="Gene3D" id="1.10.1130.10">
    <property type="entry name" value="Flavocytochrome C3, Chain A"/>
    <property type="match status" value="1"/>
</dbReference>
<evidence type="ECO:0000256" key="1">
    <source>
        <dbReference type="ARBA" id="ARBA00022729"/>
    </source>
</evidence>
<keyword evidence="1" id="KW-0732">Signal</keyword>
<keyword evidence="4" id="KW-1185">Reference proteome</keyword>
<feature type="transmembrane region" description="Helical" evidence="2">
    <location>
        <begin position="617"/>
        <end position="642"/>
    </location>
</feature>
<dbReference type="InterPro" id="IPR051829">
    <property type="entry name" value="Multiheme_Cytochr_ET"/>
</dbReference>
<dbReference type="EMBL" id="BSDD01000001">
    <property type="protein sequence ID" value="GLH68754.1"/>
    <property type="molecule type" value="Genomic_DNA"/>
</dbReference>
<proteinExistence type="predicted"/>
<evidence type="ECO:0000256" key="2">
    <source>
        <dbReference type="SAM" id="Phobius"/>
    </source>
</evidence>
<gene>
    <name evidence="3" type="ORF">GETHPA_02870</name>
</gene>
<keyword evidence="2" id="KW-1133">Transmembrane helix</keyword>
<comment type="caution">
    <text evidence="3">The sequence shown here is derived from an EMBL/GenBank/DDBJ whole genome shotgun (WGS) entry which is preliminary data.</text>
</comment>
<dbReference type="PANTHER" id="PTHR35038">
    <property type="entry name" value="DISSIMILATORY SULFITE REDUCTASE SIRA"/>
    <property type="match status" value="1"/>
</dbReference>
<keyword evidence="2" id="KW-0472">Membrane</keyword>
<feature type="transmembrane region" description="Helical" evidence="2">
    <location>
        <begin position="584"/>
        <end position="605"/>
    </location>
</feature>
<dbReference type="Gene3D" id="1.10.780.10">
    <property type="entry name" value="Hydroxylamine Oxidoreductase, Chain A, domain 1"/>
    <property type="match status" value="1"/>
</dbReference>
<dbReference type="CDD" id="cd08168">
    <property type="entry name" value="Cytochrom_C3"/>
    <property type="match status" value="1"/>
</dbReference>
<organism evidence="3 4">
    <name type="scientific">Geothrix rubra</name>
    <dbReference type="NCBI Taxonomy" id="2927977"/>
    <lineage>
        <taxon>Bacteria</taxon>
        <taxon>Pseudomonadati</taxon>
        <taxon>Acidobacteriota</taxon>
        <taxon>Holophagae</taxon>
        <taxon>Holophagales</taxon>
        <taxon>Holophagaceae</taxon>
        <taxon>Geothrix</taxon>
    </lineage>
</organism>
<dbReference type="Proteomes" id="UP001165089">
    <property type="component" value="Unassembled WGS sequence"/>
</dbReference>
<feature type="transmembrane region" description="Helical" evidence="2">
    <location>
        <begin position="389"/>
        <end position="417"/>
    </location>
</feature>
<dbReference type="Gene3D" id="1.20.950.20">
    <property type="entry name" value="Transmembrane di-heme cytochromes, Chain C"/>
    <property type="match status" value="1"/>
</dbReference>
<dbReference type="PANTHER" id="PTHR35038:SF6">
    <property type="entry name" value="SURFACE LOCALIZED DECAHEME CYTOCHROME C LIPOPROTEIN"/>
    <property type="match status" value="1"/>
</dbReference>
<accession>A0ABQ5Q257</accession>
<evidence type="ECO:0000313" key="4">
    <source>
        <dbReference type="Proteomes" id="UP001165089"/>
    </source>
</evidence>
<feature type="transmembrane region" description="Helical" evidence="2">
    <location>
        <begin position="496"/>
        <end position="517"/>
    </location>
</feature>
<keyword evidence="2" id="KW-0812">Transmembrane</keyword>
<sequence length="728" mass="82310">MIPLAPAGRSLLQPPGRHRHRAWWIAAAALLAWSFAGSLPVRAAAGKPAQDNCLDCHGDKDFSKEGPGGAKVSLFVDADRFGKAVHASLKCRDCHAGLDDSHQDGSHPPAKVACGNCHAEESKVYQGSIHGMSKAMGASAAASCVDCHGNHYIVPVGQPDSPVYKMNLPVTCGRCHANKNITEEYKMKYPAVEYQYQESIHGQALLKKGLIVAPSCNDCHGVHDIKRSVDRSSPINHANVAKTCGKCHVTVEAIYNKSIHGQLLAKGDPRGPVCIQCHSAHQIETPVSGHFKANSDMICGKCHADRLEHYRDTYHGKAMALGRANSATDVAACYDCHGHHDVLPVSDPNSRLSKANIVNTCRKCHADASASFAKYEPHADPMDRKHDPILHYVFLVMTTLLVFTFTLFGLHTLLWLFRSIWLYRHDSKQFREAKANIEKDEEQFTRFQPFERFLHILVVTSFLLLVLTGMPLKFYYTHWARTLFAFMGGPGVARTLHHFGAVITFVYFTLHVTDTLANFWRHRGFLRDPETGRIRLSRIWKAMAHPDSMIPSKQDLDDLVAHNKWFFGKGERPQFDRWTYWEKFDYLAVFWGVFAIGLSGLIMWFPEFFSRFMPGWMINVSLIVHSDEALLAAGFIFTVHFFNTHFRLEKFPMDTVIFSGRIAKSEMLHERKRWYDRLLKEGRLDAFRVKDEWDAWKGIARTFGYIFFGLGIVLLLLIIYAMVSRLAH</sequence>
<feature type="transmembrane region" description="Helical" evidence="2">
    <location>
        <begin position="453"/>
        <end position="476"/>
    </location>
</feature>
<dbReference type="SUPFAM" id="SSF48695">
    <property type="entry name" value="Multiheme cytochromes"/>
    <property type="match status" value="2"/>
</dbReference>
<protein>
    <submittedName>
        <fullName evidence="3">Cytochrome c</fullName>
    </submittedName>
</protein>